<evidence type="ECO:0000313" key="3">
    <source>
        <dbReference type="EMBL" id="BAP57093.1"/>
    </source>
</evidence>
<accession>A0A090AFZ8</accession>
<evidence type="ECO:0000259" key="1">
    <source>
        <dbReference type="Pfam" id="PF00501"/>
    </source>
</evidence>
<dbReference type="InterPro" id="IPR025110">
    <property type="entry name" value="AMP-bd_C"/>
</dbReference>
<dbReference type="Gene3D" id="3.40.50.12780">
    <property type="entry name" value="N-terminal domain of ligase-like"/>
    <property type="match status" value="1"/>
</dbReference>
<dbReference type="GO" id="GO:0016877">
    <property type="term" value="F:ligase activity, forming carbon-sulfur bonds"/>
    <property type="evidence" value="ECO:0007669"/>
    <property type="project" value="UniProtKB-ARBA"/>
</dbReference>
<feature type="domain" description="AMP-binding enzyme C-terminal" evidence="2">
    <location>
        <begin position="385"/>
        <end position="459"/>
    </location>
</feature>
<dbReference type="EMBL" id="AP014633">
    <property type="protein sequence ID" value="BAP57093.1"/>
    <property type="molecule type" value="Genomic_DNA"/>
</dbReference>
<dbReference type="AlphaFoldDB" id="A0A090AFZ8"/>
<dbReference type="STRING" id="40754.THII_2796"/>
<dbReference type="KEGG" id="tig:THII_2796"/>
<dbReference type="Proteomes" id="UP000031623">
    <property type="component" value="Chromosome"/>
</dbReference>
<dbReference type="Pfam" id="PF00501">
    <property type="entry name" value="AMP-binding"/>
    <property type="match status" value="1"/>
</dbReference>
<dbReference type="PANTHER" id="PTHR43767">
    <property type="entry name" value="LONG-CHAIN-FATTY-ACID--COA LIGASE"/>
    <property type="match status" value="1"/>
</dbReference>
<evidence type="ECO:0000259" key="2">
    <source>
        <dbReference type="Pfam" id="PF13193"/>
    </source>
</evidence>
<name>A0A090AFZ8_9GAMM</name>
<proteinExistence type="predicted"/>
<reference evidence="3 4" key="1">
    <citation type="journal article" date="2014" name="ISME J.">
        <title>Ecophysiology of Thioploca ingrica as revealed by the complete genome sequence supplemented with proteomic evidence.</title>
        <authorList>
            <person name="Kojima H."/>
            <person name="Ogura Y."/>
            <person name="Yamamoto N."/>
            <person name="Togashi T."/>
            <person name="Mori H."/>
            <person name="Watanabe T."/>
            <person name="Nemoto F."/>
            <person name="Kurokawa K."/>
            <person name="Hayashi T."/>
            <person name="Fukui M."/>
        </authorList>
    </citation>
    <scope>NUCLEOTIDE SEQUENCE [LARGE SCALE GENOMIC DNA]</scope>
</reference>
<dbReference type="HOGENOM" id="CLU_578480_0_0_6"/>
<dbReference type="PROSITE" id="PS00455">
    <property type="entry name" value="AMP_BINDING"/>
    <property type="match status" value="1"/>
</dbReference>
<protein>
    <submittedName>
        <fullName evidence="3">AMP-dependent synthetase and ligase</fullName>
    </submittedName>
</protein>
<dbReference type="InterPro" id="IPR020845">
    <property type="entry name" value="AMP-binding_CS"/>
</dbReference>
<dbReference type="PANTHER" id="PTHR43767:SF10">
    <property type="entry name" value="SURFACTIN SYNTHASE SUBUNIT 1"/>
    <property type="match status" value="1"/>
</dbReference>
<dbReference type="Gene3D" id="3.30.300.30">
    <property type="match status" value="1"/>
</dbReference>
<dbReference type="OrthoDB" id="9803968at2"/>
<dbReference type="InterPro" id="IPR045851">
    <property type="entry name" value="AMP-bd_C_sf"/>
</dbReference>
<keyword evidence="4" id="KW-1185">Reference proteome</keyword>
<dbReference type="InterPro" id="IPR050237">
    <property type="entry name" value="ATP-dep_AMP-bd_enzyme"/>
</dbReference>
<dbReference type="CDD" id="cd04433">
    <property type="entry name" value="AFD_class_I"/>
    <property type="match status" value="1"/>
</dbReference>
<dbReference type="SUPFAM" id="SSF56801">
    <property type="entry name" value="Acetyl-CoA synthetase-like"/>
    <property type="match status" value="1"/>
</dbReference>
<feature type="domain" description="AMP-dependent synthetase/ligase" evidence="1">
    <location>
        <begin position="128"/>
        <end position="333"/>
    </location>
</feature>
<gene>
    <name evidence="3" type="ORF">THII_2796</name>
</gene>
<evidence type="ECO:0000313" key="4">
    <source>
        <dbReference type="Proteomes" id="UP000031623"/>
    </source>
</evidence>
<sequence length="468" mass="51526">MKFIGCLAEERQITDNVLTDGLFSLSYGQILGCFEQFNRVFTENGFEPHDCFILEVENTIPTALTLLYLLENAYSMLLLPGGSLIGNSPPLPSFCRYALTAQVLDRDEVEALNPARFLNITANPAWEPNSPLLEETSAKLLLRTSGSTGTPKMAVHTHANLHSNVLNCVHRFALSYADRVVIPAPIYHMYGLGAAFLPSIAAGAALDLQKGANLLKFIQRETTFNPNVAFMTPSFANTLLQTRKSAHLYRLTVTAGDRFRTDSFARYETTFGPLVQLYGSTELGAIAAGTPALPMEVRQRTAGLPMPDVQFRLQGQDSEGELWCKHTYGFKGYVDMRGNPVDLGADGWFCTKDFARLSPEGYLEVLGRSDHSVNRDGLLVFFADLEKIIGTLEQVEAVAVTAGSETERGKKLIAYCVIAKDSSLSAKAIRAHCFDKLPRRVVPDEVRILDSLPLLPNGKVDRVKLTAR</sequence>
<keyword evidence="3" id="KW-0436">Ligase</keyword>
<dbReference type="InterPro" id="IPR000873">
    <property type="entry name" value="AMP-dep_synth/lig_dom"/>
</dbReference>
<organism evidence="3 4">
    <name type="scientific">Thioploca ingrica</name>
    <dbReference type="NCBI Taxonomy" id="40754"/>
    <lineage>
        <taxon>Bacteria</taxon>
        <taxon>Pseudomonadati</taxon>
        <taxon>Pseudomonadota</taxon>
        <taxon>Gammaproteobacteria</taxon>
        <taxon>Thiotrichales</taxon>
        <taxon>Thiotrichaceae</taxon>
        <taxon>Thioploca</taxon>
    </lineage>
</organism>
<dbReference type="Pfam" id="PF13193">
    <property type="entry name" value="AMP-binding_C"/>
    <property type="match status" value="1"/>
</dbReference>
<dbReference type="InterPro" id="IPR042099">
    <property type="entry name" value="ANL_N_sf"/>
</dbReference>